<name>A0A443IQ55_9RHOB</name>
<evidence type="ECO:0000259" key="8">
    <source>
        <dbReference type="PROSITE" id="PS51900"/>
    </source>
</evidence>
<dbReference type="PROSITE" id="PS51898">
    <property type="entry name" value="TYR_RECOMBINASE"/>
    <property type="match status" value="1"/>
</dbReference>
<dbReference type="EMBL" id="SAUW01000017">
    <property type="protein sequence ID" value="RWR08496.1"/>
    <property type="molecule type" value="Genomic_DNA"/>
</dbReference>
<keyword evidence="2" id="KW-0229">DNA integration</keyword>
<dbReference type="PANTHER" id="PTHR30349:SF41">
    <property type="entry name" value="INTEGRASE_RECOMBINASE PROTEIN MJ0367-RELATED"/>
    <property type="match status" value="1"/>
</dbReference>
<keyword evidence="10" id="KW-1185">Reference proteome</keyword>
<keyword evidence="6" id="KW-0812">Transmembrane</keyword>
<dbReference type="GO" id="GO:0003677">
    <property type="term" value="F:DNA binding"/>
    <property type="evidence" value="ECO:0007669"/>
    <property type="project" value="UniProtKB-UniRule"/>
</dbReference>
<keyword evidence="3 5" id="KW-0238">DNA-binding</keyword>
<dbReference type="InterPro" id="IPR050090">
    <property type="entry name" value="Tyrosine_recombinase_XerCD"/>
</dbReference>
<protein>
    <submittedName>
        <fullName evidence="9">Site-specific integrase</fullName>
    </submittedName>
</protein>
<evidence type="ECO:0000313" key="9">
    <source>
        <dbReference type="EMBL" id="RWR08496.1"/>
    </source>
</evidence>
<keyword evidence="6" id="KW-1133">Transmembrane helix</keyword>
<dbReference type="GO" id="GO:0015074">
    <property type="term" value="P:DNA integration"/>
    <property type="evidence" value="ECO:0007669"/>
    <property type="project" value="UniProtKB-KW"/>
</dbReference>
<evidence type="ECO:0000259" key="7">
    <source>
        <dbReference type="PROSITE" id="PS51898"/>
    </source>
</evidence>
<keyword evidence="4" id="KW-0233">DNA recombination</keyword>
<dbReference type="InterPro" id="IPR011010">
    <property type="entry name" value="DNA_brk_join_enz"/>
</dbReference>
<dbReference type="PROSITE" id="PS51900">
    <property type="entry name" value="CB"/>
    <property type="match status" value="1"/>
</dbReference>
<reference evidence="9 10" key="1">
    <citation type="submission" date="2019-01" db="EMBL/GenBank/DDBJ databases">
        <title>Sinorhodobacter populi sp. nov. isolated from the symptomatic bark tissue of Populus euramericana canker.</title>
        <authorList>
            <person name="Xu G."/>
        </authorList>
    </citation>
    <scope>NUCLEOTIDE SEQUENCE [LARGE SCALE GENOMIC DNA]</scope>
    <source>
        <strain evidence="9 10">2D-5</strain>
    </source>
</reference>
<evidence type="ECO:0000256" key="5">
    <source>
        <dbReference type="PROSITE-ProRule" id="PRU01248"/>
    </source>
</evidence>
<feature type="domain" description="Tyr recombinase" evidence="7">
    <location>
        <begin position="192"/>
        <end position="432"/>
    </location>
</feature>
<comment type="caution">
    <text evidence="9">The sequence shown here is derived from an EMBL/GenBank/DDBJ whole genome shotgun (WGS) entry which is preliminary data.</text>
</comment>
<dbReference type="Pfam" id="PF00589">
    <property type="entry name" value="Phage_integrase"/>
    <property type="match status" value="1"/>
</dbReference>
<dbReference type="Gene3D" id="1.10.443.10">
    <property type="entry name" value="Intergrase catalytic core"/>
    <property type="match status" value="1"/>
</dbReference>
<accession>A0A443IQ55</accession>
<evidence type="ECO:0000256" key="4">
    <source>
        <dbReference type="ARBA" id="ARBA00023172"/>
    </source>
</evidence>
<dbReference type="PANTHER" id="PTHR30349">
    <property type="entry name" value="PHAGE INTEGRASE-RELATED"/>
    <property type="match status" value="1"/>
</dbReference>
<evidence type="ECO:0000256" key="6">
    <source>
        <dbReference type="SAM" id="Phobius"/>
    </source>
</evidence>
<evidence type="ECO:0000256" key="2">
    <source>
        <dbReference type="ARBA" id="ARBA00022908"/>
    </source>
</evidence>
<organism evidence="9 10">
    <name type="scientific">Paenirhodobacter populi</name>
    <dbReference type="NCBI Taxonomy" id="2306993"/>
    <lineage>
        <taxon>Bacteria</taxon>
        <taxon>Pseudomonadati</taxon>
        <taxon>Pseudomonadota</taxon>
        <taxon>Alphaproteobacteria</taxon>
        <taxon>Rhodobacterales</taxon>
        <taxon>Rhodobacter group</taxon>
        <taxon>Paenirhodobacter</taxon>
    </lineage>
</organism>
<dbReference type="InterPro" id="IPR002104">
    <property type="entry name" value="Integrase_catalytic"/>
</dbReference>
<dbReference type="CDD" id="cd01189">
    <property type="entry name" value="INT_ICEBs1_C_like"/>
    <property type="match status" value="1"/>
</dbReference>
<dbReference type="AlphaFoldDB" id="A0A443IQ55"/>
<feature type="transmembrane region" description="Helical" evidence="6">
    <location>
        <begin position="148"/>
        <end position="170"/>
    </location>
</feature>
<evidence type="ECO:0000313" key="10">
    <source>
        <dbReference type="Proteomes" id="UP000285710"/>
    </source>
</evidence>
<dbReference type="InterPro" id="IPR044068">
    <property type="entry name" value="CB"/>
</dbReference>
<feature type="domain" description="Core-binding (CB)" evidence="8">
    <location>
        <begin position="88"/>
        <end position="170"/>
    </location>
</feature>
<comment type="similarity">
    <text evidence="1">Belongs to the 'phage' integrase family.</text>
</comment>
<keyword evidence="6" id="KW-0472">Membrane</keyword>
<gene>
    <name evidence="9" type="ORF">D2T33_15485</name>
</gene>
<evidence type="ECO:0000256" key="1">
    <source>
        <dbReference type="ARBA" id="ARBA00008857"/>
    </source>
</evidence>
<dbReference type="InterPro" id="IPR010998">
    <property type="entry name" value="Integrase_recombinase_N"/>
</dbReference>
<dbReference type="InterPro" id="IPR013762">
    <property type="entry name" value="Integrase-like_cat_sf"/>
</dbReference>
<dbReference type="GO" id="GO:0006310">
    <property type="term" value="P:DNA recombination"/>
    <property type="evidence" value="ECO:0007669"/>
    <property type="project" value="UniProtKB-KW"/>
</dbReference>
<reference evidence="9 10" key="2">
    <citation type="submission" date="2019-01" db="EMBL/GenBank/DDBJ databases">
        <authorList>
            <person name="Li Y."/>
        </authorList>
    </citation>
    <scope>NUCLEOTIDE SEQUENCE [LARGE SCALE GENOMIC DNA]</scope>
    <source>
        <strain evidence="9 10">2D-5</strain>
    </source>
</reference>
<dbReference type="Gene3D" id="1.10.150.130">
    <property type="match status" value="1"/>
</dbReference>
<proteinExistence type="inferred from homology"/>
<dbReference type="Proteomes" id="UP000285710">
    <property type="component" value="Unassembled WGS sequence"/>
</dbReference>
<dbReference type="SUPFAM" id="SSF56349">
    <property type="entry name" value="DNA breaking-rejoining enzymes"/>
    <property type="match status" value="1"/>
</dbReference>
<sequence>MSHNGKSNIMLNFITQEGQTMATVRKRKWVHNGKEAEAWVVNYTDQAGKRRQKSFEKKKEADSYRVHVEGEIAQGVHVALNETVTFGAAAEAFIEECYRRHQLGDMTLSGVKGYEYRLQKYATPHFCNRRLSTITASDVQEFIDKQRLTFAAATVLGNYTAIHVLMTFAVRKRWLRRNILRDEPCKLPRKVKRSAIPDKQDIRALLEAASRLEKGENLLTFVNRLVVIACGVFGGFRPGETFGLQWEDIDWQKGIVNVRHSHTKVNGLKAPKTEAGWRRVPLTEPMRRALYQAARYWTIRAWAYGPGHRSESPKAMFSRIARAWDTLVIEVRPEDLKGFVVLTKVGKPMSATASATTFWHRLMKDAGLYDEEAKKCKFTPHALRHAAASLLIEHGLDDMNLKAFMGHASISTTKDIYGHLLPTDNRMVAATEVIAAELDATRERQISIRHPIH</sequence>
<evidence type="ECO:0000256" key="3">
    <source>
        <dbReference type="ARBA" id="ARBA00023125"/>
    </source>
</evidence>